<evidence type="ECO:0000256" key="6">
    <source>
        <dbReference type="ARBA" id="ARBA00022692"/>
    </source>
</evidence>
<dbReference type="Pfam" id="PF18947">
    <property type="entry name" value="HAMP_2"/>
    <property type="match status" value="1"/>
</dbReference>
<evidence type="ECO:0000256" key="8">
    <source>
        <dbReference type="ARBA" id="ARBA00023136"/>
    </source>
</evidence>
<dbReference type="AlphaFoldDB" id="D9SEV6"/>
<dbReference type="EMBL" id="CP002159">
    <property type="protein sequence ID" value="ADL55053.1"/>
    <property type="molecule type" value="Genomic_DNA"/>
</dbReference>
<dbReference type="CDD" id="cd11386">
    <property type="entry name" value="MCP_signal"/>
    <property type="match status" value="1"/>
</dbReference>
<evidence type="ECO:0000256" key="9">
    <source>
        <dbReference type="ARBA" id="ARBA00023224"/>
    </source>
</evidence>
<dbReference type="OrthoDB" id="9765776at2"/>
<dbReference type="GO" id="GO:0007165">
    <property type="term" value="P:signal transduction"/>
    <property type="evidence" value="ECO:0007669"/>
    <property type="project" value="UniProtKB-KW"/>
</dbReference>
<dbReference type="eggNOG" id="COG0840">
    <property type="taxonomic scope" value="Bacteria"/>
</dbReference>
<sequence>MRINTPVTNNEKQMMEGSMIVTKTDLKGIITYANKDFVEISGFAESELLGQSHNLVRHPDMPVEAFADLWKTVKSGTSWNGIVKNRCKNGDYYWVDANVTPISENGQVTGYVSVRRKPAQEQINDAVKTYALLKAGKNPNAGINGLLQGLRHISVKQQIIMTIAVVAVLLGGISGLGYYELKMENEKFDYVVNHKVKSATQISRIDALMSENMRQLQLAGMHDPRLPESKLHDHPITKHLDAIAVHSDEINAIWKDYNSTPHSTKGTELAEAFSKEQGAFVSEGIKPEIALLMEGKYADANVMMVKTLGPLFTIANGRATEIINHQNVSMEKDVVKSKEEFRITSNFMSFVFIIGMTLVVIFGIMLFRNVVPRIRRVAEQIERAAHGESNQHVDSHPRRDEINAVFLAYRALATRMGFDVAEAKRIADENLRIKIALDNVSTGCMIADNDRNIIYVNKAVVKMLNDAEADIRKQLPGFSVASLVGTNIDTFHKNPAHQAGMLARLQASYTTPVLIAGHSLVVTANPVITETGERLGVVAEWIDRTIEVAVENEIENIIEAANQGDFTQRIILDGKEGFFLQVGQSINGLMQTSSVGLDEVVRILNALSRGDLTESITNEYYGTFGQLKDDSNATVSQLTQLISRVIESADTIRTASKEIASGNTDLSQRTEEQASSLEETAASMEELTSTVKQNAENAKQANQLALSASDIAVKGGRVVGQVVGTMSSISESSKKIVDIISVIDGIAFQTNILALNAAVEAARAGEQGRGFAVVASEVRNLAQRSAAAAKEIKELISDSVEKVGAGTRLVDEAGKTMDEVVNSVKRVTDIMAEITAASSEQSQGIEQVNTAITQMDDVTQQNAALVEQAAAAESLEEQAQELAALMSTFKLSGQTKPIVLSARAKVAAPVRRLPEPRPSAQKTTAASRSRPVKMPDTEDGDWQEF</sequence>
<evidence type="ECO:0000256" key="13">
    <source>
        <dbReference type="SAM" id="MobiDB-lite"/>
    </source>
</evidence>
<name>D9SEV6_GALCS</name>
<keyword evidence="7 14" id="KW-1133">Transmembrane helix</keyword>
<dbReference type="Pfam" id="PF00672">
    <property type="entry name" value="HAMP"/>
    <property type="match status" value="1"/>
</dbReference>
<keyword evidence="6 14" id="KW-0812">Transmembrane</keyword>
<dbReference type="InterPro" id="IPR013655">
    <property type="entry name" value="PAS_fold_3"/>
</dbReference>
<comment type="subcellular location">
    <subcellularLocation>
        <location evidence="1">Cell inner membrane</location>
        <topology evidence="1">Multi-pass membrane protein</topology>
    </subcellularLocation>
</comment>
<evidence type="ECO:0000256" key="5">
    <source>
        <dbReference type="ARBA" id="ARBA00022519"/>
    </source>
</evidence>
<dbReference type="InterPro" id="IPR051310">
    <property type="entry name" value="MCP_chemotaxis"/>
</dbReference>
<dbReference type="SMART" id="SM00304">
    <property type="entry name" value="HAMP"/>
    <property type="match status" value="2"/>
</dbReference>
<dbReference type="SUPFAM" id="SSF58104">
    <property type="entry name" value="Methyl-accepting chemotaxis protein (MCP) signaling domain"/>
    <property type="match status" value="1"/>
</dbReference>
<dbReference type="RefSeq" id="WP_013292993.1">
    <property type="nucleotide sequence ID" value="NC_014394.1"/>
</dbReference>
<feature type="domain" description="PAS" evidence="16">
    <location>
        <begin position="25"/>
        <end position="60"/>
    </location>
</feature>
<accession>D9SEV6</accession>
<dbReference type="Gene3D" id="1.10.287.950">
    <property type="entry name" value="Methyl-accepting chemotaxis protein"/>
    <property type="match status" value="1"/>
</dbReference>
<evidence type="ECO:0000256" key="10">
    <source>
        <dbReference type="ARBA" id="ARBA00029447"/>
    </source>
</evidence>
<dbReference type="PROSITE" id="PS50885">
    <property type="entry name" value="HAMP"/>
    <property type="match status" value="1"/>
</dbReference>
<dbReference type="Pfam" id="PF02203">
    <property type="entry name" value="TarH"/>
    <property type="match status" value="1"/>
</dbReference>
<evidence type="ECO:0000313" key="19">
    <source>
        <dbReference type="Proteomes" id="UP000001235"/>
    </source>
</evidence>
<dbReference type="Gene3D" id="6.10.340.10">
    <property type="match status" value="1"/>
</dbReference>
<feature type="coiled-coil region" evidence="12">
    <location>
        <begin position="667"/>
        <end position="704"/>
    </location>
</feature>
<evidence type="ECO:0000256" key="4">
    <source>
        <dbReference type="ARBA" id="ARBA00022500"/>
    </source>
</evidence>
<evidence type="ECO:0000313" key="18">
    <source>
        <dbReference type="EMBL" id="ADL55053.1"/>
    </source>
</evidence>
<keyword evidence="5" id="KW-0997">Cell inner membrane</keyword>
<dbReference type="NCBIfam" id="TIGR00229">
    <property type="entry name" value="sensory_box"/>
    <property type="match status" value="1"/>
</dbReference>
<dbReference type="STRING" id="395494.Galf_1023"/>
<keyword evidence="4" id="KW-0145">Chemotaxis</keyword>
<dbReference type="FunFam" id="3.30.450.20:FF:000046">
    <property type="entry name" value="Aerotaxis sensor receptor"/>
    <property type="match status" value="1"/>
</dbReference>
<dbReference type="CDD" id="cd00130">
    <property type="entry name" value="PAS"/>
    <property type="match status" value="1"/>
</dbReference>
<dbReference type="PROSITE" id="PS50111">
    <property type="entry name" value="CHEMOTAXIS_TRANSDUC_2"/>
    <property type="match status" value="1"/>
</dbReference>
<keyword evidence="19" id="KW-1185">Reference proteome</keyword>
<dbReference type="PROSITE" id="PS50112">
    <property type="entry name" value="PAS"/>
    <property type="match status" value="1"/>
</dbReference>
<keyword evidence="3" id="KW-0488">Methylation</keyword>
<dbReference type="InterPro" id="IPR003122">
    <property type="entry name" value="Tar_rcpt_lig-bd"/>
</dbReference>
<dbReference type="InterPro" id="IPR003660">
    <property type="entry name" value="HAMP_dom"/>
</dbReference>
<dbReference type="SUPFAM" id="SSF55785">
    <property type="entry name" value="PYP-like sensor domain (PAS domain)"/>
    <property type="match status" value="2"/>
</dbReference>
<evidence type="ECO:0000256" key="14">
    <source>
        <dbReference type="SAM" id="Phobius"/>
    </source>
</evidence>
<dbReference type="PANTHER" id="PTHR43531">
    <property type="entry name" value="PROTEIN ICFG"/>
    <property type="match status" value="1"/>
</dbReference>
<dbReference type="PANTHER" id="PTHR43531:SF14">
    <property type="entry name" value="METHYL-ACCEPTING CHEMOTAXIS PROTEIN I-RELATED"/>
    <property type="match status" value="1"/>
</dbReference>
<dbReference type="Pfam" id="PF08447">
    <property type="entry name" value="PAS_3"/>
    <property type="match status" value="1"/>
</dbReference>
<feature type="transmembrane region" description="Helical" evidence="14">
    <location>
        <begin position="347"/>
        <end position="367"/>
    </location>
</feature>
<dbReference type="Proteomes" id="UP000001235">
    <property type="component" value="Chromosome"/>
</dbReference>
<dbReference type="Pfam" id="PF13188">
    <property type="entry name" value="PAS_8"/>
    <property type="match status" value="1"/>
</dbReference>
<dbReference type="GO" id="GO:0005886">
    <property type="term" value="C:plasma membrane"/>
    <property type="evidence" value="ECO:0007669"/>
    <property type="project" value="UniProtKB-SubCell"/>
</dbReference>
<evidence type="ECO:0000259" key="15">
    <source>
        <dbReference type="PROSITE" id="PS50111"/>
    </source>
</evidence>
<feature type="transmembrane region" description="Helical" evidence="14">
    <location>
        <begin position="159"/>
        <end position="179"/>
    </location>
</feature>
<keyword evidence="2" id="KW-1003">Cell membrane</keyword>
<evidence type="ECO:0000256" key="12">
    <source>
        <dbReference type="SAM" id="Coils"/>
    </source>
</evidence>
<organism evidence="18 19">
    <name type="scientific">Gallionella capsiferriformans (strain ES-2)</name>
    <name type="common">Gallionella ferruginea capsiferriformans (strain ES-2)</name>
    <dbReference type="NCBI Taxonomy" id="395494"/>
    <lineage>
        <taxon>Bacteria</taxon>
        <taxon>Pseudomonadati</taxon>
        <taxon>Pseudomonadota</taxon>
        <taxon>Betaproteobacteria</taxon>
        <taxon>Nitrosomonadales</taxon>
        <taxon>Gallionellaceae</taxon>
        <taxon>Gallionella</taxon>
    </lineage>
</organism>
<evidence type="ECO:0000256" key="11">
    <source>
        <dbReference type="PROSITE-ProRule" id="PRU00284"/>
    </source>
</evidence>
<evidence type="ECO:0000259" key="16">
    <source>
        <dbReference type="PROSITE" id="PS50112"/>
    </source>
</evidence>
<feature type="domain" description="Methyl-accepting transducer" evidence="15">
    <location>
        <begin position="648"/>
        <end position="877"/>
    </location>
</feature>
<dbReference type="SMART" id="SM00086">
    <property type="entry name" value="PAC"/>
    <property type="match status" value="1"/>
</dbReference>
<feature type="domain" description="HAMP" evidence="17">
    <location>
        <begin position="591"/>
        <end position="643"/>
    </location>
</feature>
<evidence type="ECO:0000256" key="2">
    <source>
        <dbReference type="ARBA" id="ARBA00022475"/>
    </source>
</evidence>
<evidence type="ECO:0000259" key="17">
    <source>
        <dbReference type="PROSITE" id="PS50885"/>
    </source>
</evidence>
<dbReference type="KEGG" id="gca:Galf_1023"/>
<keyword evidence="8 14" id="KW-0472">Membrane</keyword>
<dbReference type="SMART" id="SM00283">
    <property type="entry name" value="MA"/>
    <property type="match status" value="1"/>
</dbReference>
<dbReference type="InterPro" id="IPR004089">
    <property type="entry name" value="MCPsignal_dom"/>
</dbReference>
<evidence type="ECO:0000256" key="1">
    <source>
        <dbReference type="ARBA" id="ARBA00004429"/>
    </source>
</evidence>
<dbReference type="GO" id="GO:0004888">
    <property type="term" value="F:transmembrane signaling receptor activity"/>
    <property type="evidence" value="ECO:0007669"/>
    <property type="project" value="InterPro"/>
</dbReference>
<protein>
    <submittedName>
        <fullName evidence="18">Methyl-accepting chemotaxis sensory transducer with Pas/Pac sensor</fullName>
    </submittedName>
</protein>
<dbReference type="PRINTS" id="PR00260">
    <property type="entry name" value="CHEMTRNSDUCR"/>
</dbReference>
<evidence type="ECO:0000256" key="7">
    <source>
        <dbReference type="ARBA" id="ARBA00022989"/>
    </source>
</evidence>
<feature type="coiled-coil region" evidence="12">
    <location>
        <begin position="855"/>
        <end position="885"/>
    </location>
</feature>
<feature type="region of interest" description="Disordered" evidence="13">
    <location>
        <begin position="909"/>
        <end position="945"/>
    </location>
</feature>
<dbReference type="SMART" id="SM00091">
    <property type="entry name" value="PAS"/>
    <property type="match status" value="2"/>
</dbReference>
<proteinExistence type="inferred from homology"/>
<keyword evidence="9 11" id="KW-0807">Transducer</keyword>
<dbReference type="Gene3D" id="3.30.450.20">
    <property type="entry name" value="PAS domain"/>
    <property type="match status" value="2"/>
</dbReference>
<dbReference type="InterPro" id="IPR035965">
    <property type="entry name" value="PAS-like_dom_sf"/>
</dbReference>
<dbReference type="FunFam" id="3.30.450.20:FF:000075">
    <property type="entry name" value="Methyl-accepting chemotaxis protein"/>
    <property type="match status" value="1"/>
</dbReference>
<dbReference type="InterPro" id="IPR004090">
    <property type="entry name" value="Chemotax_Me-accpt_rcpt"/>
</dbReference>
<evidence type="ECO:0000256" key="3">
    <source>
        <dbReference type="ARBA" id="ARBA00022481"/>
    </source>
</evidence>
<dbReference type="InterPro" id="IPR001610">
    <property type="entry name" value="PAC"/>
</dbReference>
<dbReference type="GO" id="GO:0052131">
    <property type="term" value="P:positive aerotaxis"/>
    <property type="evidence" value="ECO:0007669"/>
    <property type="project" value="UniProtKB-ARBA"/>
</dbReference>
<dbReference type="FunFam" id="1.10.287.950:FF:000001">
    <property type="entry name" value="Methyl-accepting chemotaxis sensory transducer"/>
    <property type="match status" value="1"/>
</dbReference>
<gene>
    <name evidence="18" type="ordered locus">Galf_1023</name>
</gene>
<dbReference type="Pfam" id="PF00015">
    <property type="entry name" value="MCPsignal"/>
    <property type="match status" value="1"/>
</dbReference>
<keyword evidence="12" id="KW-0175">Coiled coil</keyword>
<reference evidence="18 19" key="1">
    <citation type="submission" date="2010-08" db="EMBL/GenBank/DDBJ databases">
        <title>Complete sequence of Gallionella capsiferriformans ES-2.</title>
        <authorList>
            <consortium name="US DOE Joint Genome Institute"/>
            <person name="Lucas S."/>
            <person name="Copeland A."/>
            <person name="Lapidus A."/>
            <person name="Cheng J.-F."/>
            <person name="Bruce D."/>
            <person name="Goodwin L."/>
            <person name="Pitluck S."/>
            <person name="Chertkov O."/>
            <person name="Davenport K.W."/>
            <person name="Detter J.C."/>
            <person name="Han C."/>
            <person name="Tapia R."/>
            <person name="Land M."/>
            <person name="Hauser L."/>
            <person name="Chang Y.-J."/>
            <person name="Jeffries C."/>
            <person name="Kyrpides N."/>
            <person name="Ivanova N."/>
            <person name="Mikhailova N."/>
            <person name="Shelobolina E.S."/>
            <person name="Picardal F."/>
            <person name="Roden E."/>
            <person name="Emerson D."/>
            <person name="Woyke T."/>
        </authorList>
    </citation>
    <scope>NUCLEOTIDE SEQUENCE [LARGE SCALE GENOMIC DNA]</scope>
    <source>
        <strain evidence="18 19">ES-2</strain>
    </source>
</reference>
<dbReference type="InterPro" id="IPR000014">
    <property type="entry name" value="PAS"/>
</dbReference>
<dbReference type="eggNOG" id="COG3829">
    <property type="taxonomic scope" value="Bacteria"/>
</dbReference>
<comment type="similarity">
    <text evidence="10">Belongs to the methyl-accepting chemotaxis (MCP) protein family.</text>
</comment>
<dbReference type="HOGENOM" id="CLU_000445_107_20_4"/>